<dbReference type="GO" id="GO:0034993">
    <property type="term" value="C:meiotic nuclear membrane microtubule tethering complex"/>
    <property type="evidence" value="ECO:0007669"/>
    <property type="project" value="TreeGrafter"/>
</dbReference>
<feature type="compositionally biased region" description="Polar residues" evidence="5">
    <location>
        <begin position="164"/>
        <end position="199"/>
    </location>
</feature>
<feature type="compositionally biased region" description="Basic and acidic residues" evidence="5">
    <location>
        <begin position="94"/>
        <end position="110"/>
    </location>
</feature>
<proteinExistence type="predicted"/>
<dbReference type="OMA" id="CFYRIRL"/>
<dbReference type="Gene3D" id="2.60.120.260">
    <property type="entry name" value="Galactose-binding domain-like"/>
    <property type="match status" value="1"/>
</dbReference>
<evidence type="ECO:0000256" key="1">
    <source>
        <dbReference type="ARBA" id="ARBA00004370"/>
    </source>
</evidence>
<gene>
    <name evidence="8" type="ORF">LLEC1_06250</name>
</gene>
<dbReference type="GO" id="GO:0043495">
    <property type="term" value="F:protein-membrane adaptor activity"/>
    <property type="evidence" value="ECO:0007669"/>
    <property type="project" value="TreeGrafter"/>
</dbReference>
<name>A0A179IM21_CORDF</name>
<feature type="compositionally biased region" description="Basic and acidic residues" evidence="5">
    <location>
        <begin position="71"/>
        <end position="87"/>
    </location>
</feature>
<evidence type="ECO:0000313" key="8">
    <source>
        <dbReference type="EMBL" id="OAR02544.1"/>
    </source>
</evidence>
<dbReference type="EMBL" id="LUKN01000619">
    <property type="protein sequence ID" value="OAR02544.1"/>
    <property type="molecule type" value="Genomic_DNA"/>
</dbReference>
<feature type="region of interest" description="Disordered" evidence="5">
    <location>
        <begin position="1"/>
        <end position="297"/>
    </location>
</feature>
<keyword evidence="4 6" id="KW-0472">Membrane</keyword>
<feature type="region of interest" description="Disordered" evidence="5">
    <location>
        <begin position="325"/>
        <end position="353"/>
    </location>
</feature>
<evidence type="ECO:0000256" key="2">
    <source>
        <dbReference type="ARBA" id="ARBA00022692"/>
    </source>
</evidence>
<dbReference type="PANTHER" id="PTHR12911">
    <property type="entry name" value="SAD1/UNC-84-LIKE PROTEIN-RELATED"/>
    <property type="match status" value="1"/>
</dbReference>
<dbReference type="InterPro" id="IPR012919">
    <property type="entry name" value="SUN_dom"/>
</dbReference>
<evidence type="ECO:0000313" key="9">
    <source>
        <dbReference type="Proteomes" id="UP000243081"/>
    </source>
</evidence>
<feature type="compositionally biased region" description="Polar residues" evidence="5">
    <location>
        <begin position="213"/>
        <end position="226"/>
    </location>
</feature>
<evidence type="ECO:0000256" key="3">
    <source>
        <dbReference type="ARBA" id="ARBA00022989"/>
    </source>
</evidence>
<protein>
    <recommendedName>
        <fullName evidence="7">SUN domain-containing protein</fullName>
    </recommendedName>
</protein>
<evidence type="ECO:0000256" key="4">
    <source>
        <dbReference type="ARBA" id="ARBA00023136"/>
    </source>
</evidence>
<feature type="compositionally biased region" description="Basic and acidic residues" evidence="5">
    <location>
        <begin position="325"/>
        <end position="339"/>
    </location>
</feature>
<comment type="subcellular location">
    <subcellularLocation>
        <location evidence="1">Membrane</location>
    </subcellularLocation>
</comment>
<accession>A0A179IM21</accession>
<organism evidence="8 9">
    <name type="scientific">Cordyceps confragosa</name>
    <name type="common">Lecanicillium lecanii</name>
    <dbReference type="NCBI Taxonomy" id="2714763"/>
    <lineage>
        <taxon>Eukaryota</taxon>
        <taxon>Fungi</taxon>
        <taxon>Dikarya</taxon>
        <taxon>Ascomycota</taxon>
        <taxon>Pezizomycotina</taxon>
        <taxon>Sordariomycetes</taxon>
        <taxon>Hypocreomycetidae</taxon>
        <taxon>Hypocreales</taxon>
        <taxon>Cordycipitaceae</taxon>
        <taxon>Akanthomyces</taxon>
    </lineage>
</organism>
<evidence type="ECO:0000259" key="7">
    <source>
        <dbReference type="PROSITE" id="PS51469"/>
    </source>
</evidence>
<dbReference type="InterPro" id="IPR045119">
    <property type="entry name" value="SUN1-5"/>
</dbReference>
<keyword evidence="3 6" id="KW-1133">Transmembrane helix</keyword>
<keyword evidence="9" id="KW-1185">Reference proteome</keyword>
<reference evidence="8 9" key="1">
    <citation type="submission" date="2016-03" db="EMBL/GenBank/DDBJ databases">
        <title>Fine-scale spatial genetic structure of a fungal parasite of coffee scale insects.</title>
        <authorList>
            <person name="Jackson D."/>
            <person name="Zemenick K.A."/>
            <person name="Malloure B."/>
            <person name="Quandt C.A."/>
            <person name="James T.Y."/>
        </authorList>
    </citation>
    <scope>NUCLEOTIDE SEQUENCE [LARGE SCALE GENOMIC DNA]</scope>
    <source>
        <strain evidence="8 9">UM487</strain>
    </source>
</reference>
<keyword evidence="2 6" id="KW-0812">Transmembrane</keyword>
<sequence length="997" mass="111227">MPPRGTPYRRRAGETRASEGGKKQFSRPNLPALSGTSGRRQYTYGAAEEPSPTRPVPRGDVIDISSAVEGALERHEQQRLERERRQAGSDIFLEEARRQDTADEQARGKAADMLAMPPPSFTPRRDPSSRHVGLAPLTDQGDDSDSDDGRSFEVENDYYGDATIASTPGSAPTTETRQGRSAMSQRRTAEQQLPASTEGPSQTPRRPQQSSSAENEQLSSPSTQDTPGLRSSPRRPKQSKPKAAVVDSQQPGGAQSSVQVGTRSLRRPEPSQRAPLRQRSGNSDHGKGEVEDDTTARPSLFTQAKGLGAAASPFYSRPYFASEHSEMDDAMQREIRSDEGESMEEDSERVWTKPSTSLPLLRRDVPHAEDNSHEDTINWWQLLNPYTYFQAMGWVLSAAYSSVAGFADMLYPQTLMDGLFSSLEKVLYFVAAVIGLITAISVMHAAIFGKIDGDFSMDRLLSVPEMHWPDLAQVADKAHGLVPAFSWPAWRLSPSLPDLSQLDNDGLARLDEYLKQYQGEFERIQRAGKLHDSSLKKLEAVVPKLVHIELKDGKPVVAQEFWHALRDLIHRDGDFLTFEKKGSRYEVASEAHWEAIASRITKDPTFTKKINATVDSMEVRVREGAAGFWDSWIKNNDAKISEMLGSALDQIQNAGSQRDFDKRLQRIVKEHIDESKKDSSIISRDEFLRHLKKEFATHRSEVRAELAELQPQLDTLVRQAAELARKEAPESMSKDQIASFVQGVVNKAIADMNLEALARGQIYSHWDGILRHQINYFGSGAGAVIDQKHTSATFDPPASSKYVQQKGIRGVQKPIPRAALEPWTDEGDCWCAARSVNHRGNPHGAILAVILGHRIIPHHIVVEHIVAGATMDPDARPKEIEIYADVDAELRDLAREFSATHYPDIYPLSEEEDAGWNVSPAELPERFVKIGQFSYDDLQFHDGVQVHRLSDDLLRLGLATDHVIVRAVSNYGAKTHTCFYRVRLYGHRFQEDGVSTW</sequence>
<feature type="compositionally biased region" description="Polar residues" evidence="5">
    <location>
        <begin position="247"/>
        <end position="262"/>
    </location>
</feature>
<feature type="transmembrane region" description="Helical" evidence="6">
    <location>
        <begin position="427"/>
        <end position="449"/>
    </location>
</feature>
<feature type="compositionally biased region" description="Basic and acidic residues" evidence="5">
    <location>
        <begin position="11"/>
        <end position="22"/>
    </location>
</feature>
<feature type="domain" description="SUN" evidence="7">
    <location>
        <begin position="782"/>
        <end position="989"/>
    </location>
</feature>
<dbReference type="AlphaFoldDB" id="A0A179IM21"/>
<dbReference type="Proteomes" id="UP000243081">
    <property type="component" value="Unassembled WGS sequence"/>
</dbReference>
<dbReference type="Pfam" id="PF07738">
    <property type="entry name" value="Sad1_UNC"/>
    <property type="match status" value="1"/>
</dbReference>
<dbReference type="OrthoDB" id="342281at2759"/>
<feature type="transmembrane region" description="Helical" evidence="6">
    <location>
        <begin position="386"/>
        <end position="407"/>
    </location>
</feature>
<dbReference type="PROSITE" id="PS51469">
    <property type="entry name" value="SUN"/>
    <property type="match status" value="1"/>
</dbReference>
<feature type="compositionally biased region" description="Low complexity" evidence="5">
    <location>
        <begin position="200"/>
        <end position="212"/>
    </location>
</feature>
<comment type="caution">
    <text evidence="8">The sequence shown here is derived from an EMBL/GenBank/DDBJ whole genome shotgun (WGS) entry which is preliminary data.</text>
</comment>
<dbReference type="PANTHER" id="PTHR12911:SF8">
    <property type="entry name" value="KLAROID PROTEIN-RELATED"/>
    <property type="match status" value="1"/>
</dbReference>
<evidence type="ECO:0000256" key="5">
    <source>
        <dbReference type="SAM" id="MobiDB-lite"/>
    </source>
</evidence>
<evidence type="ECO:0000256" key="6">
    <source>
        <dbReference type="SAM" id="Phobius"/>
    </source>
</evidence>